<keyword evidence="2" id="KW-1185">Reference proteome</keyword>
<dbReference type="EMBL" id="JAHWDF010000011">
    <property type="protein sequence ID" value="MBW2962286.1"/>
    <property type="molecule type" value="Genomic_DNA"/>
</dbReference>
<evidence type="ECO:0000313" key="1">
    <source>
        <dbReference type="EMBL" id="MBW2962286.1"/>
    </source>
</evidence>
<evidence type="ECO:0000313" key="2">
    <source>
        <dbReference type="Proteomes" id="UP000719267"/>
    </source>
</evidence>
<protein>
    <recommendedName>
        <fullName evidence="3">Winged helix-turn-helix domain-containing protein</fullName>
    </recommendedName>
</protein>
<evidence type="ECO:0008006" key="3">
    <source>
        <dbReference type="Google" id="ProtNLM"/>
    </source>
</evidence>
<organism evidence="1 2">
    <name type="scientific">Mesonia aestuariivivens</name>
    <dbReference type="NCBI Taxonomy" id="2796128"/>
    <lineage>
        <taxon>Bacteria</taxon>
        <taxon>Pseudomonadati</taxon>
        <taxon>Bacteroidota</taxon>
        <taxon>Flavobacteriia</taxon>
        <taxon>Flavobacteriales</taxon>
        <taxon>Flavobacteriaceae</taxon>
        <taxon>Mesonia</taxon>
    </lineage>
</organism>
<accession>A0ABS6W350</accession>
<sequence>METLLKLIQENARKTGNLSGISLVKLAKQTGYSSKETIHKVKELVENGTVQIREGINNHLIFVA</sequence>
<name>A0ABS6W350_9FLAO</name>
<dbReference type="Proteomes" id="UP000719267">
    <property type="component" value="Unassembled WGS sequence"/>
</dbReference>
<dbReference type="RefSeq" id="WP_219040571.1">
    <property type="nucleotide sequence ID" value="NZ_JAHWDF010000011.1"/>
</dbReference>
<comment type="caution">
    <text evidence="1">The sequence shown here is derived from an EMBL/GenBank/DDBJ whole genome shotgun (WGS) entry which is preliminary data.</text>
</comment>
<proteinExistence type="predicted"/>
<reference evidence="1 2" key="1">
    <citation type="submission" date="2021-07" db="EMBL/GenBank/DDBJ databases">
        <title>Mesonia aestuariivivens sp. nov., isolated from a tidal flat.</title>
        <authorList>
            <person name="Kim Y.-O."/>
            <person name="Yoon J.-H."/>
        </authorList>
    </citation>
    <scope>NUCLEOTIDE SEQUENCE [LARGE SCALE GENOMIC DNA]</scope>
    <source>
        <strain evidence="1 2">JHPTF-M18</strain>
    </source>
</reference>
<gene>
    <name evidence="1" type="ORF">KW502_10790</name>
</gene>